<dbReference type="PANTHER" id="PTHR37558:SF1">
    <property type="entry name" value="HTH CENPB-TYPE DOMAIN-CONTAINING PROTEIN"/>
    <property type="match status" value="1"/>
</dbReference>
<protein>
    <submittedName>
        <fullName evidence="3">Uncharacterized protein</fullName>
    </submittedName>
</protein>
<organism evidence="3 6">
    <name type="scientific">Aphanomyces astaci</name>
    <name type="common">Crayfish plague agent</name>
    <dbReference type="NCBI Taxonomy" id="112090"/>
    <lineage>
        <taxon>Eukaryota</taxon>
        <taxon>Sar</taxon>
        <taxon>Stramenopiles</taxon>
        <taxon>Oomycota</taxon>
        <taxon>Saprolegniomycetes</taxon>
        <taxon>Saprolegniales</taxon>
        <taxon>Verrucalvaceae</taxon>
        <taxon>Aphanomyces</taxon>
    </lineage>
</organism>
<evidence type="ECO:0000313" key="5">
    <source>
        <dbReference type="EMBL" id="RHZ16373.1"/>
    </source>
</evidence>
<dbReference type="Proteomes" id="UP000266643">
    <property type="component" value="Unassembled WGS sequence"/>
</dbReference>
<dbReference type="PANTHER" id="PTHR37558">
    <property type="entry name" value="HTH CENPB-TYPE DOMAIN-CONTAINING PROTEIN"/>
    <property type="match status" value="1"/>
</dbReference>
<evidence type="ECO:0000256" key="2">
    <source>
        <dbReference type="SAM" id="MobiDB-lite"/>
    </source>
</evidence>
<dbReference type="AlphaFoldDB" id="A0A397CSH6"/>
<dbReference type="EMBL" id="QUTF01013723">
    <property type="protein sequence ID" value="RHZ16373.1"/>
    <property type="molecule type" value="Genomic_DNA"/>
</dbReference>
<reference evidence="6 7" key="1">
    <citation type="submission" date="2018-08" db="EMBL/GenBank/DDBJ databases">
        <title>Aphanomyces genome sequencing and annotation.</title>
        <authorList>
            <person name="Minardi D."/>
            <person name="Oidtmann B."/>
            <person name="Van Der Giezen M."/>
            <person name="Studholme D.J."/>
        </authorList>
    </citation>
    <scope>NUCLEOTIDE SEQUENCE [LARGE SCALE GENOMIC DNA]</scope>
    <source>
        <strain evidence="3 6">D2</strain>
        <strain evidence="5 8">FDL457</strain>
        <strain evidence="4 7">Si</strain>
    </source>
</reference>
<evidence type="ECO:0000313" key="8">
    <source>
        <dbReference type="Proteomes" id="UP000286510"/>
    </source>
</evidence>
<feature type="region of interest" description="Disordered" evidence="2">
    <location>
        <begin position="163"/>
        <end position="189"/>
    </location>
</feature>
<proteinExistence type="predicted"/>
<gene>
    <name evidence="5" type="ORF">DYB26_003445</name>
    <name evidence="3" type="ORF">DYB30_008142</name>
    <name evidence="4" type="ORF">DYB34_001960</name>
</gene>
<evidence type="ECO:0000313" key="7">
    <source>
        <dbReference type="Proteomes" id="UP000283543"/>
    </source>
</evidence>
<sequence>MEHPTTVLPVQGGNATIAAENLDVIAMCRKAFCARDDILLCEAVNEVKPWAARSGEIMMYWANIADKLMRTRGFALRKDGPACKTRFEKIVKMITGGEQDVLRKSGSEDEFAERERLVMGICMQIDEYQAADIPTRAVLDNENGGPEGRKKRKANKLMKVAKRERLTDLSGHHHLSPRTTTRTTPPPDDLRAFFEYLKKRMDVDDAREERRQTLDKEMEDRRAAAEERRIALELERDRRQQEFMLRVLDMMKK</sequence>
<name>A0A397CSH6_APHAT</name>
<dbReference type="EMBL" id="QUTB01002452">
    <property type="protein sequence ID" value="RHY72648.1"/>
    <property type="molecule type" value="Genomic_DNA"/>
</dbReference>
<comment type="caution">
    <text evidence="3">The sequence shown here is derived from an EMBL/GenBank/DDBJ whole genome shotgun (WGS) entry which is preliminary data.</text>
</comment>
<feature type="coiled-coil region" evidence="1">
    <location>
        <begin position="215"/>
        <end position="242"/>
    </location>
</feature>
<keyword evidence="1" id="KW-0175">Coiled coil</keyword>
<evidence type="ECO:0000256" key="1">
    <source>
        <dbReference type="SAM" id="Coils"/>
    </source>
</evidence>
<evidence type="ECO:0000313" key="4">
    <source>
        <dbReference type="EMBL" id="RHY72648.1"/>
    </source>
</evidence>
<dbReference type="Proteomes" id="UP000286510">
    <property type="component" value="Unassembled WGS sequence"/>
</dbReference>
<accession>A0A397CSH6</accession>
<dbReference type="Proteomes" id="UP000283543">
    <property type="component" value="Unassembled WGS sequence"/>
</dbReference>
<dbReference type="VEuPathDB" id="FungiDB:H257_08032"/>
<evidence type="ECO:0000313" key="6">
    <source>
        <dbReference type="Proteomes" id="UP000266643"/>
    </source>
</evidence>
<evidence type="ECO:0000313" key="3">
    <source>
        <dbReference type="EMBL" id="RHY47987.1"/>
    </source>
</evidence>
<dbReference type="EMBL" id="QUTD01007987">
    <property type="protein sequence ID" value="RHY47987.1"/>
    <property type="molecule type" value="Genomic_DNA"/>
</dbReference>